<reference evidence="2" key="1">
    <citation type="submission" date="2022-11" db="UniProtKB">
        <authorList>
            <consortium name="WormBaseParasite"/>
        </authorList>
    </citation>
    <scope>IDENTIFICATION</scope>
</reference>
<name>A0AC35FJ72_9BILA</name>
<evidence type="ECO:0000313" key="2">
    <source>
        <dbReference type="WBParaSite" id="PS1159_v2.g18124.t1"/>
    </source>
</evidence>
<sequence>MPDISSLNDVILQKSMVMVPKIERDETSLTTLSSSPPPPLQPSPPGSFNFFFPPGGNPFFLNHFPAFNPFVPAQHYPTFSASLPSSPQLPESPPLDLSTKQEKSEGSSDDSGIFSPPPVATCFPFSFPPFPTYAHRLSSASSSSTVHPEQIIMNHQEPTLGLTYEQLKNAYPQKQHSRRCRSPKPANHIKRPMNAFMIWSCDERKKHLLEFPDKHNSIVSKELEQQPRRCRSPKPANHIKRPMNAFMIWSRDERKKHLLEFPEKHNSIVSKELGLKWRAMSDEEKKPYFDEQKRLHELHREQYPDYRYCPRPKRSRNPDKQSMIGYKKFKDQDVEKNSEGSSKSVVEIVDEESLASNASTQELELSSTPLLASSDADDNSEKSLIIVE</sequence>
<organism evidence="1 2">
    <name type="scientific">Panagrolaimus sp. PS1159</name>
    <dbReference type="NCBI Taxonomy" id="55785"/>
    <lineage>
        <taxon>Eukaryota</taxon>
        <taxon>Metazoa</taxon>
        <taxon>Ecdysozoa</taxon>
        <taxon>Nematoda</taxon>
        <taxon>Chromadorea</taxon>
        <taxon>Rhabditida</taxon>
        <taxon>Tylenchina</taxon>
        <taxon>Panagrolaimomorpha</taxon>
        <taxon>Panagrolaimoidea</taxon>
        <taxon>Panagrolaimidae</taxon>
        <taxon>Panagrolaimus</taxon>
    </lineage>
</organism>
<evidence type="ECO:0000313" key="1">
    <source>
        <dbReference type="Proteomes" id="UP000887580"/>
    </source>
</evidence>
<dbReference type="WBParaSite" id="PS1159_v2.g18124.t1">
    <property type="protein sequence ID" value="PS1159_v2.g18124.t1"/>
    <property type="gene ID" value="PS1159_v2.g18124"/>
</dbReference>
<protein>
    <submittedName>
        <fullName evidence="2">HMG box domain-containing protein</fullName>
    </submittedName>
</protein>
<proteinExistence type="predicted"/>
<accession>A0AC35FJ72</accession>
<dbReference type="Proteomes" id="UP000887580">
    <property type="component" value="Unplaced"/>
</dbReference>